<keyword evidence="6 14" id="KW-0489">Methyltransferase</keyword>
<proteinExistence type="inferred from homology"/>
<feature type="binding site" evidence="14">
    <location>
        <begin position="190"/>
        <end position="191"/>
    </location>
    <ligand>
        <name>S-adenosyl-L-methionine</name>
        <dbReference type="ChEBI" id="CHEBI:59789"/>
    </ligand>
</feature>
<evidence type="ECO:0000313" key="16">
    <source>
        <dbReference type="EMBL" id="GGH00772.1"/>
    </source>
</evidence>
<keyword evidence="12 14" id="KW-0411">Iron-sulfur</keyword>
<evidence type="ECO:0000256" key="14">
    <source>
        <dbReference type="HAMAP-Rule" id="MF_01849"/>
    </source>
</evidence>
<keyword evidence="11 14" id="KW-0408">Iron</keyword>
<dbReference type="GO" id="GO:0000049">
    <property type="term" value="F:tRNA binding"/>
    <property type="evidence" value="ECO:0007669"/>
    <property type="project" value="UniProtKB-UniRule"/>
</dbReference>
<dbReference type="Gene3D" id="3.20.20.70">
    <property type="entry name" value="Aldolase class I"/>
    <property type="match status" value="1"/>
</dbReference>
<dbReference type="InterPro" id="IPR007197">
    <property type="entry name" value="rSAM"/>
</dbReference>
<dbReference type="InterPro" id="IPR048641">
    <property type="entry name" value="RlmN_N"/>
</dbReference>
<dbReference type="SMART" id="SM00729">
    <property type="entry name" value="Elp3"/>
    <property type="match status" value="1"/>
</dbReference>
<evidence type="ECO:0000256" key="3">
    <source>
        <dbReference type="ARBA" id="ARBA00022485"/>
    </source>
</evidence>
<protein>
    <recommendedName>
        <fullName evidence="14">Probable dual-specificity RNA methyltransferase RlmN</fullName>
        <ecNumber evidence="14">2.1.1.192</ecNumber>
    </recommendedName>
    <alternativeName>
        <fullName evidence="14">23S rRNA (adenine(2503)-C(2))-methyltransferase</fullName>
    </alternativeName>
    <alternativeName>
        <fullName evidence="14">23S rRNA m2A2503 methyltransferase</fullName>
    </alternativeName>
    <alternativeName>
        <fullName evidence="14">Ribosomal RNA large subunit methyltransferase N</fullName>
    </alternativeName>
    <alternativeName>
        <fullName evidence="14">tRNA (adenine(37)-C(2))-methyltransferase</fullName>
    </alternativeName>
    <alternativeName>
        <fullName evidence="14">tRNA m2A37 methyltransferase</fullName>
    </alternativeName>
</protein>
<comment type="caution">
    <text evidence="16">The sequence shown here is derived from an EMBL/GenBank/DDBJ whole genome shotgun (WGS) entry which is preliminary data.</text>
</comment>
<keyword evidence="10 14" id="KW-0479">Metal-binding</keyword>
<dbReference type="GO" id="GO:0019843">
    <property type="term" value="F:rRNA binding"/>
    <property type="evidence" value="ECO:0007669"/>
    <property type="project" value="UniProtKB-UniRule"/>
</dbReference>
<dbReference type="GO" id="GO:0002935">
    <property type="term" value="F:tRNA (adenine(37)-C2)-methyltransferase activity"/>
    <property type="evidence" value="ECO:0007669"/>
    <property type="project" value="UniProtKB-UniRule"/>
</dbReference>
<feature type="binding site" evidence="14">
    <location>
        <position position="222"/>
    </location>
    <ligand>
        <name>S-adenosyl-L-methionine</name>
        <dbReference type="ChEBI" id="CHEBI:59789"/>
    </ligand>
</feature>
<evidence type="ECO:0000256" key="1">
    <source>
        <dbReference type="ARBA" id="ARBA00004496"/>
    </source>
</evidence>
<dbReference type="InterPro" id="IPR004383">
    <property type="entry name" value="rRNA_lsu_MTrfase_RlmN/Cfr"/>
</dbReference>
<dbReference type="NCBIfam" id="TIGR00048">
    <property type="entry name" value="rRNA_mod_RlmN"/>
    <property type="match status" value="1"/>
</dbReference>
<evidence type="ECO:0000256" key="6">
    <source>
        <dbReference type="ARBA" id="ARBA00022603"/>
    </source>
</evidence>
<feature type="domain" description="Radical SAM core" evidence="15">
    <location>
        <begin position="125"/>
        <end position="359"/>
    </location>
</feature>
<keyword evidence="4 14" id="KW-0963">Cytoplasm</keyword>
<dbReference type="Gene3D" id="1.10.150.530">
    <property type="match status" value="1"/>
</dbReference>
<dbReference type="InterPro" id="IPR058240">
    <property type="entry name" value="rSAM_sf"/>
</dbReference>
<dbReference type="PIRSF" id="PIRSF006004">
    <property type="entry name" value="CHP00048"/>
    <property type="match status" value="1"/>
</dbReference>
<dbReference type="HAMAP" id="MF_01849">
    <property type="entry name" value="RNA_methyltr_RlmN"/>
    <property type="match status" value="1"/>
</dbReference>
<feature type="active site" description="Proton acceptor" evidence="14">
    <location>
        <position position="119"/>
    </location>
</feature>
<dbReference type="SUPFAM" id="SSF102114">
    <property type="entry name" value="Radical SAM enzymes"/>
    <property type="match status" value="1"/>
</dbReference>
<feature type="active site" description="S-methylcysteine intermediate" evidence="14">
    <location>
        <position position="364"/>
    </location>
</feature>
<keyword evidence="9 14" id="KW-0819">tRNA processing</keyword>
<accession>A0A917MDZ0</accession>
<dbReference type="CDD" id="cd01335">
    <property type="entry name" value="Radical_SAM"/>
    <property type="match status" value="1"/>
</dbReference>
<comment type="catalytic activity">
    <reaction evidence="14">
        <text>adenosine(37) in tRNA + 2 reduced [2Fe-2S]-[ferredoxin] + 2 S-adenosyl-L-methionine = 2-methyladenosine(37) in tRNA + 5'-deoxyadenosine + L-methionine + 2 oxidized [2Fe-2S]-[ferredoxin] + S-adenosyl-L-homocysteine</text>
        <dbReference type="Rhea" id="RHEA:43332"/>
        <dbReference type="Rhea" id="RHEA-COMP:10000"/>
        <dbReference type="Rhea" id="RHEA-COMP:10001"/>
        <dbReference type="Rhea" id="RHEA-COMP:10162"/>
        <dbReference type="Rhea" id="RHEA-COMP:10485"/>
        <dbReference type="ChEBI" id="CHEBI:17319"/>
        <dbReference type="ChEBI" id="CHEBI:33737"/>
        <dbReference type="ChEBI" id="CHEBI:33738"/>
        <dbReference type="ChEBI" id="CHEBI:57844"/>
        <dbReference type="ChEBI" id="CHEBI:57856"/>
        <dbReference type="ChEBI" id="CHEBI:59789"/>
        <dbReference type="ChEBI" id="CHEBI:74411"/>
        <dbReference type="ChEBI" id="CHEBI:74497"/>
        <dbReference type="EC" id="2.1.1.192"/>
    </reaction>
</comment>
<dbReference type="InterPro" id="IPR040072">
    <property type="entry name" value="Methyltransferase_A"/>
</dbReference>
<evidence type="ECO:0000256" key="8">
    <source>
        <dbReference type="ARBA" id="ARBA00022691"/>
    </source>
</evidence>
<comment type="cofactor">
    <cofactor evidence="14">
        <name>[4Fe-4S] cluster</name>
        <dbReference type="ChEBI" id="CHEBI:49883"/>
    </cofactor>
    <text evidence="14">Binds 1 [4Fe-4S] cluster. The cluster is coordinated with 3 cysteines and an exchangeable S-adenosyl-L-methionine.</text>
</comment>
<keyword evidence="5 14" id="KW-0698">rRNA processing</keyword>
<comment type="subcellular location">
    <subcellularLocation>
        <location evidence="1 14">Cytoplasm</location>
    </subcellularLocation>
</comment>
<evidence type="ECO:0000256" key="10">
    <source>
        <dbReference type="ARBA" id="ARBA00022723"/>
    </source>
</evidence>
<name>A0A917MDZ0_9SPHI</name>
<comment type="catalytic activity">
    <reaction evidence="14">
        <text>adenosine(2503) in 23S rRNA + 2 reduced [2Fe-2S]-[ferredoxin] + 2 S-adenosyl-L-methionine = 2-methyladenosine(2503) in 23S rRNA + 5'-deoxyadenosine + L-methionine + 2 oxidized [2Fe-2S]-[ferredoxin] + S-adenosyl-L-homocysteine</text>
        <dbReference type="Rhea" id="RHEA:42916"/>
        <dbReference type="Rhea" id="RHEA-COMP:10000"/>
        <dbReference type="Rhea" id="RHEA-COMP:10001"/>
        <dbReference type="Rhea" id="RHEA-COMP:10152"/>
        <dbReference type="Rhea" id="RHEA-COMP:10282"/>
        <dbReference type="ChEBI" id="CHEBI:17319"/>
        <dbReference type="ChEBI" id="CHEBI:33737"/>
        <dbReference type="ChEBI" id="CHEBI:33738"/>
        <dbReference type="ChEBI" id="CHEBI:57844"/>
        <dbReference type="ChEBI" id="CHEBI:57856"/>
        <dbReference type="ChEBI" id="CHEBI:59789"/>
        <dbReference type="ChEBI" id="CHEBI:74411"/>
        <dbReference type="ChEBI" id="CHEBI:74497"/>
        <dbReference type="EC" id="2.1.1.192"/>
    </reaction>
</comment>
<evidence type="ECO:0000256" key="2">
    <source>
        <dbReference type="ARBA" id="ARBA00007544"/>
    </source>
</evidence>
<reference evidence="16" key="1">
    <citation type="journal article" date="2014" name="Int. J. Syst. Evol. Microbiol.">
        <title>Complete genome sequence of Corynebacterium casei LMG S-19264T (=DSM 44701T), isolated from a smear-ripened cheese.</title>
        <authorList>
            <consortium name="US DOE Joint Genome Institute (JGI-PGF)"/>
            <person name="Walter F."/>
            <person name="Albersmeier A."/>
            <person name="Kalinowski J."/>
            <person name="Ruckert C."/>
        </authorList>
    </citation>
    <scope>NUCLEOTIDE SEQUENCE</scope>
    <source>
        <strain evidence="16">CGMCC 1.12195</strain>
    </source>
</reference>
<comment type="miscellaneous">
    <text evidence="14">Reaction proceeds by a ping-pong mechanism involving intermediate methylation of a conserved cysteine residue.</text>
</comment>
<keyword evidence="8 14" id="KW-0949">S-adenosyl-L-methionine</keyword>
<dbReference type="GO" id="GO:0030488">
    <property type="term" value="P:tRNA methylation"/>
    <property type="evidence" value="ECO:0007669"/>
    <property type="project" value="UniProtKB-UniRule"/>
</dbReference>
<reference evidence="16" key="2">
    <citation type="submission" date="2020-09" db="EMBL/GenBank/DDBJ databases">
        <authorList>
            <person name="Sun Q."/>
            <person name="Zhou Y."/>
        </authorList>
    </citation>
    <scope>NUCLEOTIDE SEQUENCE</scope>
    <source>
        <strain evidence="16">CGMCC 1.12195</strain>
    </source>
</reference>
<dbReference type="SFLD" id="SFLDF00275">
    <property type="entry name" value="adenosine_C2_methyltransferase"/>
    <property type="match status" value="1"/>
</dbReference>
<evidence type="ECO:0000256" key="13">
    <source>
        <dbReference type="ARBA" id="ARBA00023157"/>
    </source>
</evidence>
<evidence type="ECO:0000256" key="12">
    <source>
        <dbReference type="ARBA" id="ARBA00023014"/>
    </source>
</evidence>
<dbReference type="PROSITE" id="PS51918">
    <property type="entry name" value="RADICAL_SAM"/>
    <property type="match status" value="1"/>
</dbReference>
<evidence type="ECO:0000313" key="17">
    <source>
        <dbReference type="Proteomes" id="UP000660862"/>
    </source>
</evidence>
<comment type="caution">
    <text evidence="14">Lacks conserved residue(s) required for the propagation of feature annotation.</text>
</comment>
<dbReference type="InterPro" id="IPR006638">
    <property type="entry name" value="Elp3/MiaA/NifB-like_rSAM"/>
</dbReference>
<keyword evidence="17" id="KW-1185">Reference proteome</keyword>
<dbReference type="GO" id="GO:0070040">
    <property type="term" value="F:rRNA (adenine(2503)-C2-)-methyltransferase activity"/>
    <property type="evidence" value="ECO:0007669"/>
    <property type="project" value="UniProtKB-UniRule"/>
</dbReference>
<dbReference type="FunFam" id="3.20.20.70:FF:000014">
    <property type="entry name" value="Probable dual-specificity RNA methyltransferase RlmN"/>
    <property type="match status" value="1"/>
</dbReference>
<feature type="binding site" evidence="14">
    <location>
        <begin position="245"/>
        <end position="247"/>
    </location>
    <ligand>
        <name>S-adenosyl-L-methionine</name>
        <dbReference type="ChEBI" id="CHEBI:59789"/>
    </ligand>
</feature>
<evidence type="ECO:0000256" key="7">
    <source>
        <dbReference type="ARBA" id="ARBA00022679"/>
    </source>
</evidence>
<evidence type="ECO:0000256" key="11">
    <source>
        <dbReference type="ARBA" id="ARBA00023004"/>
    </source>
</evidence>
<feature type="binding site" evidence="14">
    <location>
        <position position="321"/>
    </location>
    <ligand>
        <name>S-adenosyl-L-methionine</name>
        <dbReference type="ChEBI" id="CHEBI:59789"/>
    </ligand>
</feature>
<evidence type="ECO:0000256" key="5">
    <source>
        <dbReference type="ARBA" id="ARBA00022552"/>
    </source>
</evidence>
<organism evidence="16 17">
    <name type="scientific">Parapedobacter pyrenivorans</name>
    <dbReference type="NCBI Taxonomy" id="1305674"/>
    <lineage>
        <taxon>Bacteria</taxon>
        <taxon>Pseudomonadati</taxon>
        <taxon>Bacteroidota</taxon>
        <taxon>Sphingobacteriia</taxon>
        <taxon>Sphingobacteriales</taxon>
        <taxon>Sphingobacteriaceae</taxon>
        <taxon>Parapedobacter</taxon>
    </lineage>
</organism>
<dbReference type="GO" id="GO:0051539">
    <property type="term" value="F:4 iron, 4 sulfur cluster binding"/>
    <property type="evidence" value="ECO:0007669"/>
    <property type="project" value="UniProtKB-UniRule"/>
</dbReference>
<dbReference type="SFLD" id="SFLDS00029">
    <property type="entry name" value="Radical_SAM"/>
    <property type="match status" value="1"/>
</dbReference>
<evidence type="ECO:0000259" key="15">
    <source>
        <dbReference type="PROSITE" id="PS51918"/>
    </source>
</evidence>
<dbReference type="Proteomes" id="UP000660862">
    <property type="component" value="Unassembled WGS sequence"/>
</dbReference>
<dbReference type="Pfam" id="PF04055">
    <property type="entry name" value="Radical_SAM"/>
    <property type="match status" value="1"/>
</dbReference>
<comment type="similarity">
    <text evidence="2 14">Belongs to the radical SAM superfamily. RlmN family.</text>
</comment>
<dbReference type="EMBL" id="BMER01000005">
    <property type="protein sequence ID" value="GGH00772.1"/>
    <property type="molecule type" value="Genomic_DNA"/>
</dbReference>
<dbReference type="GO" id="GO:0046872">
    <property type="term" value="F:metal ion binding"/>
    <property type="evidence" value="ECO:0007669"/>
    <property type="project" value="UniProtKB-KW"/>
</dbReference>
<feature type="binding site" evidence="14">
    <location>
        <position position="139"/>
    </location>
    <ligand>
        <name>[4Fe-4S] cluster</name>
        <dbReference type="ChEBI" id="CHEBI:49883"/>
        <note>4Fe-4S-S-AdoMet</note>
    </ligand>
</feature>
<evidence type="ECO:0000256" key="4">
    <source>
        <dbReference type="ARBA" id="ARBA00022490"/>
    </source>
</evidence>
<dbReference type="Pfam" id="PF21016">
    <property type="entry name" value="RlmN_N"/>
    <property type="match status" value="1"/>
</dbReference>
<dbReference type="PANTHER" id="PTHR30544">
    <property type="entry name" value="23S RRNA METHYLTRANSFERASE"/>
    <property type="match status" value="1"/>
</dbReference>
<sequence length="377" mass="42611">MFFLVFNQILKENTFEKKVYLCGVFAVKSKIDIRKLTLEQLRDHMVAMGQQAFRAKQIYEWIWQKSCTDFDEMSNLSKPLRDALKQTFVINAVKVRRAQRSADNTIKSSFVLHDDNIIEGVLIPAPDRMTACVSSQVGCSLTCKFCATGYMDRKRNLQADEIYDQVVLIGKQAQENYGVPLTNIVYMGMGEPLLNYANVLASIARITAADGLNMASKRITVSTAGIAKMIKKLGDDQVRFNLALSLHAANDRKRNEIMPINEQNSLRALADALKYYYAKTKNAVTYEYIVFNGFNDELTDAQELVAFCKHLPCKVNIIEYNPIAFADFENAQEDKIEQFADFLRQKGIITNIRRSRGKDIDAACGQLAIKETVESAT</sequence>
<keyword evidence="7 14" id="KW-0808">Transferase</keyword>
<keyword evidence="13 14" id="KW-1015">Disulfide bond</keyword>
<dbReference type="InterPro" id="IPR027492">
    <property type="entry name" value="RNA_MTrfase_RlmN"/>
</dbReference>
<evidence type="ECO:0000256" key="9">
    <source>
        <dbReference type="ARBA" id="ARBA00022694"/>
    </source>
</evidence>
<dbReference type="SFLD" id="SFLDG01062">
    <property type="entry name" value="methyltransferase_(Class_A)"/>
    <property type="match status" value="1"/>
</dbReference>
<comment type="function">
    <text evidence="14">Specifically methylates position 2 of adenine 2503 in 23S rRNA and position 2 of adenine 37 in tRNAs.</text>
</comment>
<dbReference type="GO" id="GO:0070475">
    <property type="term" value="P:rRNA base methylation"/>
    <property type="evidence" value="ECO:0007669"/>
    <property type="project" value="UniProtKB-UniRule"/>
</dbReference>
<feature type="binding site" evidence="14">
    <location>
        <position position="146"/>
    </location>
    <ligand>
        <name>[4Fe-4S] cluster</name>
        <dbReference type="ChEBI" id="CHEBI:49883"/>
        <note>4Fe-4S-S-AdoMet</note>
    </ligand>
</feature>
<feature type="binding site" evidence="14">
    <location>
        <position position="143"/>
    </location>
    <ligand>
        <name>[4Fe-4S] cluster</name>
        <dbReference type="ChEBI" id="CHEBI:49883"/>
        <note>4Fe-4S-S-AdoMet</note>
    </ligand>
</feature>
<keyword evidence="3 14" id="KW-0004">4Fe-4S</keyword>
<dbReference type="EC" id="2.1.1.192" evidence="14"/>
<dbReference type="GO" id="GO:0005737">
    <property type="term" value="C:cytoplasm"/>
    <property type="evidence" value="ECO:0007669"/>
    <property type="project" value="UniProtKB-SubCell"/>
</dbReference>
<gene>
    <name evidence="14 16" type="primary">rlmN</name>
    <name evidence="16" type="ORF">GCM10007415_40890</name>
</gene>
<dbReference type="PANTHER" id="PTHR30544:SF5">
    <property type="entry name" value="RADICAL SAM CORE DOMAIN-CONTAINING PROTEIN"/>
    <property type="match status" value="1"/>
</dbReference>
<dbReference type="AlphaFoldDB" id="A0A917MDZ0"/>
<dbReference type="InterPro" id="IPR013785">
    <property type="entry name" value="Aldolase_TIM"/>
</dbReference>